<dbReference type="KEGG" id="acan:ACA1_155310"/>
<gene>
    <name evidence="2" type="ORF">ACA1_155310</name>
</gene>
<dbReference type="VEuPathDB" id="AmoebaDB:ACA1_500053"/>
<feature type="compositionally biased region" description="Low complexity" evidence="1">
    <location>
        <begin position="144"/>
        <end position="160"/>
    </location>
</feature>
<name>L8GZE4_ACACF</name>
<accession>L8GZE4</accession>
<feature type="compositionally biased region" description="Basic and acidic residues" evidence="1">
    <location>
        <begin position="214"/>
        <end position="228"/>
    </location>
</feature>
<protein>
    <submittedName>
        <fullName evidence="2">Uncharacterized protein</fullName>
    </submittedName>
</protein>
<organism evidence="2 3">
    <name type="scientific">Acanthamoeba castellanii (strain ATCC 30010 / Neff)</name>
    <dbReference type="NCBI Taxonomy" id="1257118"/>
    <lineage>
        <taxon>Eukaryota</taxon>
        <taxon>Amoebozoa</taxon>
        <taxon>Discosea</taxon>
        <taxon>Longamoebia</taxon>
        <taxon>Centramoebida</taxon>
        <taxon>Acanthamoebidae</taxon>
        <taxon>Acanthamoeba</taxon>
    </lineage>
</organism>
<keyword evidence="3" id="KW-1185">Reference proteome</keyword>
<dbReference type="AlphaFoldDB" id="L8GZE4"/>
<evidence type="ECO:0000313" key="3">
    <source>
        <dbReference type="Proteomes" id="UP000011083"/>
    </source>
</evidence>
<dbReference type="EMBL" id="KB007951">
    <property type="protein sequence ID" value="ELR18584.1"/>
    <property type="molecule type" value="Genomic_DNA"/>
</dbReference>
<dbReference type="RefSeq" id="XP_004340623.1">
    <property type="nucleotide sequence ID" value="XM_004340575.1"/>
</dbReference>
<feature type="region of interest" description="Disordered" evidence="1">
    <location>
        <begin position="209"/>
        <end position="287"/>
    </location>
</feature>
<evidence type="ECO:0000313" key="2">
    <source>
        <dbReference type="EMBL" id="ELR18584.1"/>
    </source>
</evidence>
<reference evidence="2 3" key="1">
    <citation type="journal article" date="2013" name="Genome Biol.">
        <title>Genome of Acanthamoeba castellanii highlights extensive lateral gene transfer and early evolution of tyrosine kinase signaling.</title>
        <authorList>
            <person name="Clarke M."/>
            <person name="Lohan A.J."/>
            <person name="Liu B."/>
            <person name="Lagkouvardos I."/>
            <person name="Roy S."/>
            <person name="Zafar N."/>
            <person name="Bertelli C."/>
            <person name="Schilde C."/>
            <person name="Kianianmomeni A."/>
            <person name="Burglin T.R."/>
            <person name="Frech C."/>
            <person name="Turcotte B."/>
            <person name="Kopec K.O."/>
            <person name="Synnott J.M."/>
            <person name="Choo C."/>
            <person name="Paponov I."/>
            <person name="Finkler A."/>
            <person name="Soon Heng Tan C."/>
            <person name="Hutchins A.P."/>
            <person name="Weinmeier T."/>
            <person name="Rattei T."/>
            <person name="Chu J.S."/>
            <person name="Gimenez G."/>
            <person name="Irimia M."/>
            <person name="Rigden D.J."/>
            <person name="Fitzpatrick D.A."/>
            <person name="Lorenzo-Morales J."/>
            <person name="Bateman A."/>
            <person name="Chiu C.H."/>
            <person name="Tang P."/>
            <person name="Hegemann P."/>
            <person name="Fromm H."/>
            <person name="Raoult D."/>
            <person name="Greub G."/>
            <person name="Miranda-Saavedra D."/>
            <person name="Chen N."/>
            <person name="Nash P."/>
            <person name="Ginger M.L."/>
            <person name="Horn M."/>
            <person name="Schaap P."/>
            <person name="Caler L."/>
            <person name="Loftus B."/>
        </authorList>
    </citation>
    <scope>NUCLEOTIDE SEQUENCE [LARGE SCALE GENOMIC DNA]</scope>
    <source>
        <strain evidence="2 3">Neff</strain>
    </source>
</reference>
<evidence type="ECO:0000256" key="1">
    <source>
        <dbReference type="SAM" id="MobiDB-lite"/>
    </source>
</evidence>
<sequence>MDGPAARRSADPDSKDRKRWLISLAIVSNGSDDDFSYAVEGVAMDSLARPWTKLKPERGAVVDEEQDTGGQPGWWFLLAGRGFRPLPTTPRNATFPAQGKRRLTLELLYGKQSVMQVQGFFDFDERGPPASAKIHVDRKYSQAPSVGSMPSSLSSQSSTPASTDYLFLRTTDWYLTAIRLFVPYSVLARDGLRLGSWLSPKRVRDMHASIPGFTDERQHKRQKRELPVKKNTAPSGEDSIDSVTKRTTRPWKVIELSSSSSGDDGSDFDDGEPINRTRARSGRTRREVDDEFEANYKGLDVAVKVFKPSELPTRIDNEVRILGYDAPLHAETQEL</sequence>
<dbReference type="GeneID" id="14919323"/>
<proteinExistence type="predicted"/>
<feature type="region of interest" description="Disordered" evidence="1">
    <location>
        <begin position="141"/>
        <end position="160"/>
    </location>
</feature>
<dbReference type="Proteomes" id="UP000011083">
    <property type="component" value="Unassembled WGS sequence"/>
</dbReference>